<evidence type="ECO:0000256" key="4">
    <source>
        <dbReference type="ARBA" id="ARBA00022432"/>
    </source>
</evidence>
<evidence type="ECO:0000256" key="2">
    <source>
        <dbReference type="ARBA" id="ARBA00006542"/>
    </source>
</evidence>
<evidence type="ECO:0000313" key="8">
    <source>
        <dbReference type="EMBL" id="KGE18741.1"/>
    </source>
</evidence>
<dbReference type="UniPathway" id="UPA00109">
    <property type="reaction ID" value="UER00181"/>
</dbReference>
<dbReference type="Gene3D" id="2.60.120.10">
    <property type="entry name" value="Jelly Rolls"/>
    <property type="match status" value="1"/>
</dbReference>
<dbReference type="GO" id="GO:0004347">
    <property type="term" value="F:glucose-6-phosphate isomerase activity"/>
    <property type="evidence" value="ECO:0007669"/>
    <property type="project" value="UniProtKB-EC"/>
</dbReference>
<sequence>MLQKTALFDSLQGKLTGDHVSRSRRSLGDLSNVFLNEEERLRMNPDQHVYEVEMHDSCGEVEGGLFFGVSHVHPGKVGDEYFMTKGHFHQKRNRAEYYWGISGEGLLLLMDEARVCRVEKVFPGSLHFIAGHIAHRLVNTGSSSLVVGACWPSDAGHDYESIQKDGFSIRVMEKNGEPVFVKQ</sequence>
<comment type="similarity">
    <text evidence="2">Belongs to the archaeal-type GPI family.</text>
</comment>
<dbReference type="Proteomes" id="UP000029734">
    <property type="component" value="Unassembled WGS sequence"/>
</dbReference>
<dbReference type="EMBL" id="JQCR01000002">
    <property type="protein sequence ID" value="KGE18741.1"/>
    <property type="molecule type" value="Genomic_DNA"/>
</dbReference>
<protein>
    <recommendedName>
        <fullName evidence="3">glucose-6-phosphate isomerase</fullName>
        <ecNumber evidence="3">5.3.1.9</ecNumber>
    </recommendedName>
</protein>
<comment type="pathway">
    <text evidence="1">Carbohydrate degradation; glycolysis; D-glyceraldehyde 3-phosphate and glycerone phosphate from D-glucose: step 2/4.</text>
</comment>
<evidence type="ECO:0000256" key="1">
    <source>
        <dbReference type="ARBA" id="ARBA00004926"/>
    </source>
</evidence>
<feature type="domain" description="Glucose-6-phosphate isomerase prokaryote" evidence="7">
    <location>
        <begin position="29"/>
        <end position="177"/>
    </location>
</feature>
<comment type="caution">
    <text evidence="8">The sequence shown here is derived from an EMBL/GenBank/DDBJ whole genome shotgun (WGS) entry which is preliminary data.</text>
</comment>
<dbReference type="OrthoDB" id="5592106at2"/>
<reference evidence="8 9" key="1">
    <citation type="submission" date="2014-08" db="EMBL/GenBank/DDBJ databases">
        <authorList>
            <person name="den Bakker H.C."/>
        </authorList>
    </citation>
    <scope>NUCLEOTIDE SEQUENCE [LARGE SCALE GENOMIC DNA]</scope>
    <source>
        <strain evidence="8 9">DSM 18334</strain>
    </source>
</reference>
<evidence type="ECO:0000256" key="6">
    <source>
        <dbReference type="ARBA" id="ARBA00029321"/>
    </source>
</evidence>
<proteinExistence type="inferred from homology"/>
<dbReference type="InterPro" id="IPR011051">
    <property type="entry name" value="RmlC_Cupin_sf"/>
</dbReference>
<dbReference type="STRING" id="268407.PWYN_04675"/>
<evidence type="ECO:0000256" key="5">
    <source>
        <dbReference type="ARBA" id="ARBA00023152"/>
    </source>
</evidence>
<keyword evidence="9" id="KW-1185">Reference proteome</keyword>
<evidence type="ECO:0000259" key="7">
    <source>
        <dbReference type="Pfam" id="PF06560"/>
    </source>
</evidence>
<dbReference type="EC" id="5.3.1.9" evidence="3"/>
<reference evidence="8 9" key="2">
    <citation type="submission" date="2014-10" db="EMBL/GenBank/DDBJ databases">
        <title>Comparative genomics of the Paenibacillus odorifer group.</title>
        <authorList>
            <person name="Tsai Y.-C."/>
            <person name="Martin N."/>
            <person name="Korlach J."/>
            <person name="Wiedmann M."/>
        </authorList>
    </citation>
    <scope>NUCLEOTIDE SEQUENCE [LARGE SCALE GENOMIC DNA]</scope>
    <source>
        <strain evidence="8 9">DSM 18334</strain>
    </source>
</reference>
<dbReference type="GO" id="GO:0006094">
    <property type="term" value="P:gluconeogenesis"/>
    <property type="evidence" value="ECO:0007669"/>
    <property type="project" value="UniProtKB-KW"/>
</dbReference>
<comment type="catalytic activity">
    <reaction evidence="6">
        <text>alpha-D-glucose 6-phosphate = beta-D-fructose 6-phosphate</text>
        <dbReference type="Rhea" id="RHEA:11816"/>
        <dbReference type="ChEBI" id="CHEBI:57634"/>
        <dbReference type="ChEBI" id="CHEBI:58225"/>
        <dbReference type="EC" id="5.3.1.9"/>
    </reaction>
</comment>
<dbReference type="eggNOG" id="COG2140">
    <property type="taxonomic scope" value="Bacteria"/>
</dbReference>
<dbReference type="CDD" id="cd02218">
    <property type="entry name" value="cupin_PGI"/>
    <property type="match status" value="1"/>
</dbReference>
<dbReference type="InterPro" id="IPR010551">
    <property type="entry name" value="G6P_isomerase_prok"/>
</dbReference>
<evidence type="ECO:0000256" key="3">
    <source>
        <dbReference type="ARBA" id="ARBA00011952"/>
    </source>
</evidence>
<dbReference type="GO" id="GO:0006096">
    <property type="term" value="P:glycolytic process"/>
    <property type="evidence" value="ECO:0007669"/>
    <property type="project" value="UniProtKB-UniPathway"/>
</dbReference>
<evidence type="ECO:0000313" key="9">
    <source>
        <dbReference type="Proteomes" id="UP000029734"/>
    </source>
</evidence>
<dbReference type="InterPro" id="IPR014710">
    <property type="entry name" value="RmlC-like_jellyroll"/>
</dbReference>
<keyword evidence="5" id="KW-0324">Glycolysis</keyword>
<dbReference type="SUPFAM" id="SSF51182">
    <property type="entry name" value="RmlC-like cupins"/>
    <property type="match status" value="1"/>
</dbReference>
<accession>A0A098M9L1</accession>
<gene>
    <name evidence="8" type="ORF">PWYN_04675</name>
</gene>
<dbReference type="Pfam" id="PF06560">
    <property type="entry name" value="GPI"/>
    <property type="match status" value="1"/>
</dbReference>
<organism evidence="8 9">
    <name type="scientific">Paenibacillus wynnii</name>
    <dbReference type="NCBI Taxonomy" id="268407"/>
    <lineage>
        <taxon>Bacteria</taxon>
        <taxon>Bacillati</taxon>
        <taxon>Bacillota</taxon>
        <taxon>Bacilli</taxon>
        <taxon>Bacillales</taxon>
        <taxon>Paenibacillaceae</taxon>
        <taxon>Paenibacillus</taxon>
    </lineage>
</organism>
<dbReference type="GO" id="GO:0005737">
    <property type="term" value="C:cytoplasm"/>
    <property type="evidence" value="ECO:0007669"/>
    <property type="project" value="InterPro"/>
</dbReference>
<name>A0A098M9L1_9BACL</name>
<dbReference type="AlphaFoldDB" id="A0A098M9L1"/>
<dbReference type="RefSeq" id="WP_036648962.1">
    <property type="nucleotide sequence ID" value="NZ_JQCR01000002.1"/>
</dbReference>
<keyword evidence="4" id="KW-0312">Gluconeogenesis</keyword>